<keyword evidence="8" id="KW-0378">Hydrolase</keyword>
<accession>A0ABW2Y8Q4</accession>
<feature type="region of interest" description="Disordered" evidence="5">
    <location>
        <begin position="218"/>
        <end position="264"/>
    </location>
</feature>
<keyword evidence="9" id="KW-1185">Reference proteome</keyword>
<feature type="transmembrane region" description="Helical" evidence="6">
    <location>
        <begin position="152"/>
        <end position="170"/>
    </location>
</feature>
<keyword evidence="8" id="KW-0645">Protease</keyword>
<evidence type="ECO:0000259" key="7">
    <source>
        <dbReference type="Pfam" id="PF01694"/>
    </source>
</evidence>
<dbReference type="EMBL" id="JBHTIF010000001">
    <property type="protein sequence ID" value="MFD0724937.1"/>
    <property type="molecule type" value="Genomic_DNA"/>
</dbReference>
<feature type="transmembrane region" description="Helical" evidence="6">
    <location>
        <begin position="176"/>
        <end position="195"/>
    </location>
</feature>
<feature type="transmembrane region" description="Helical" evidence="6">
    <location>
        <begin position="125"/>
        <end position="145"/>
    </location>
</feature>
<evidence type="ECO:0000256" key="4">
    <source>
        <dbReference type="ARBA" id="ARBA00023136"/>
    </source>
</evidence>
<evidence type="ECO:0000256" key="6">
    <source>
        <dbReference type="SAM" id="Phobius"/>
    </source>
</evidence>
<dbReference type="InterPro" id="IPR050925">
    <property type="entry name" value="Rhomboid_protease_S54"/>
</dbReference>
<comment type="caution">
    <text evidence="8">The sequence shown here is derived from an EMBL/GenBank/DDBJ whole genome shotgun (WGS) entry which is preliminary data.</text>
</comment>
<name>A0ABW2Y8Q4_9GAMM</name>
<feature type="compositionally biased region" description="Basic and acidic residues" evidence="5">
    <location>
        <begin position="237"/>
        <end position="264"/>
    </location>
</feature>
<dbReference type="Gene3D" id="1.20.1540.10">
    <property type="entry name" value="Rhomboid-like"/>
    <property type="match status" value="1"/>
</dbReference>
<evidence type="ECO:0000313" key="8">
    <source>
        <dbReference type="EMBL" id="MFD0724937.1"/>
    </source>
</evidence>
<evidence type="ECO:0000313" key="9">
    <source>
        <dbReference type="Proteomes" id="UP001597110"/>
    </source>
</evidence>
<organism evidence="8 9">
    <name type="scientific">Lysobacter brunescens</name>
    <dbReference type="NCBI Taxonomy" id="262323"/>
    <lineage>
        <taxon>Bacteria</taxon>
        <taxon>Pseudomonadati</taxon>
        <taxon>Pseudomonadota</taxon>
        <taxon>Gammaproteobacteria</taxon>
        <taxon>Lysobacterales</taxon>
        <taxon>Lysobacteraceae</taxon>
        <taxon>Lysobacter</taxon>
    </lineage>
</organism>
<proteinExistence type="predicted"/>
<dbReference type="PANTHER" id="PTHR43731:SF9">
    <property type="entry name" value="SLR1461 PROTEIN"/>
    <property type="match status" value="1"/>
</dbReference>
<dbReference type="RefSeq" id="WP_386822565.1">
    <property type="nucleotide sequence ID" value="NZ_JBHTIF010000001.1"/>
</dbReference>
<dbReference type="SUPFAM" id="SSF144091">
    <property type="entry name" value="Rhomboid-like"/>
    <property type="match status" value="1"/>
</dbReference>
<dbReference type="GO" id="GO:0006508">
    <property type="term" value="P:proteolysis"/>
    <property type="evidence" value="ECO:0007669"/>
    <property type="project" value="UniProtKB-KW"/>
</dbReference>
<evidence type="ECO:0000256" key="2">
    <source>
        <dbReference type="ARBA" id="ARBA00022692"/>
    </source>
</evidence>
<protein>
    <submittedName>
        <fullName evidence="8">Rhomboid family intramembrane serine protease</fullName>
        <ecNumber evidence="8">3.4.21.-</ecNumber>
    </submittedName>
</protein>
<dbReference type="PANTHER" id="PTHR43731">
    <property type="entry name" value="RHOMBOID PROTEASE"/>
    <property type="match status" value="1"/>
</dbReference>
<sequence length="264" mass="28557">MDLHTPEDVPDTPAQRAADRRRLILALNASLAFVLLLAAAFALQQGTDFRALTVAAREPAGLLGILTAPLLHGSFEHIAANAASLLLLGTLALAVYPKATLRALPLFWLSSGLGAWLLGDPGSHHLGASGLTHGLMFLVFMLGLLRRDRPSIAAAMIAFFLYGGMLLTVLPQEPGVSWQSHLGGAIGGVLGALLFRHADPLPPRKKYSWDLEDEGAFDEHDELELPPPDDVPVLWRRPPEERGVVLPFPRRDPPPTEPRRPTDS</sequence>
<dbReference type="InterPro" id="IPR035952">
    <property type="entry name" value="Rhomboid-like_sf"/>
</dbReference>
<keyword evidence="2 6" id="KW-0812">Transmembrane</keyword>
<reference evidence="9" key="1">
    <citation type="journal article" date="2019" name="Int. J. Syst. Evol. Microbiol.">
        <title>The Global Catalogue of Microorganisms (GCM) 10K type strain sequencing project: providing services to taxonomists for standard genome sequencing and annotation.</title>
        <authorList>
            <consortium name="The Broad Institute Genomics Platform"/>
            <consortium name="The Broad Institute Genome Sequencing Center for Infectious Disease"/>
            <person name="Wu L."/>
            <person name="Ma J."/>
        </authorList>
    </citation>
    <scope>NUCLEOTIDE SEQUENCE [LARGE SCALE GENOMIC DNA]</scope>
    <source>
        <strain evidence="9">CCUG 55585</strain>
    </source>
</reference>
<gene>
    <name evidence="8" type="ORF">ACFQ0E_04910</name>
</gene>
<dbReference type="GO" id="GO:0008233">
    <property type="term" value="F:peptidase activity"/>
    <property type="evidence" value="ECO:0007669"/>
    <property type="project" value="UniProtKB-KW"/>
</dbReference>
<feature type="transmembrane region" description="Helical" evidence="6">
    <location>
        <begin position="78"/>
        <end position="96"/>
    </location>
</feature>
<dbReference type="InterPro" id="IPR022764">
    <property type="entry name" value="Peptidase_S54_rhomboid_dom"/>
</dbReference>
<comment type="subcellular location">
    <subcellularLocation>
        <location evidence="1">Membrane</location>
        <topology evidence="1">Multi-pass membrane protein</topology>
    </subcellularLocation>
</comment>
<dbReference type="Pfam" id="PF01694">
    <property type="entry name" value="Rhomboid"/>
    <property type="match status" value="1"/>
</dbReference>
<feature type="transmembrane region" description="Helical" evidence="6">
    <location>
        <begin position="23"/>
        <end position="43"/>
    </location>
</feature>
<keyword evidence="3 6" id="KW-1133">Transmembrane helix</keyword>
<dbReference type="Proteomes" id="UP001597110">
    <property type="component" value="Unassembled WGS sequence"/>
</dbReference>
<keyword evidence="4 6" id="KW-0472">Membrane</keyword>
<dbReference type="EC" id="3.4.21.-" evidence="8"/>
<feature type="domain" description="Peptidase S54 rhomboid" evidence="7">
    <location>
        <begin position="63"/>
        <end position="195"/>
    </location>
</feature>
<evidence type="ECO:0000256" key="3">
    <source>
        <dbReference type="ARBA" id="ARBA00022989"/>
    </source>
</evidence>
<evidence type="ECO:0000256" key="1">
    <source>
        <dbReference type="ARBA" id="ARBA00004141"/>
    </source>
</evidence>
<evidence type="ECO:0000256" key="5">
    <source>
        <dbReference type="SAM" id="MobiDB-lite"/>
    </source>
</evidence>